<accession>A0A6S7FSC3</accession>
<evidence type="ECO:0000313" key="2">
    <source>
        <dbReference type="EMBL" id="CAB3978939.1"/>
    </source>
</evidence>
<dbReference type="OrthoDB" id="10389160at2759"/>
<organism evidence="2 3">
    <name type="scientific">Paramuricea clavata</name>
    <name type="common">Red gorgonian</name>
    <name type="synonym">Violescent sea-whip</name>
    <dbReference type="NCBI Taxonomy" id="317549"/>
    <lineage>
        <taxon>Eukaryota</taxon>
        <taxon>Metazoa</taxon>
        <taxon>Cnidaria</taxon>
        <taxon>Anthozoa</taxon>
        <taxon>Octocorallia</taxon>
        <taxon>Malacalcyonacea</taxon>
        <taxon>Plexauridae</taxon>
        <taxon>Paramuricea</taxon>
    </lineage>
</organism>
<dbReference type="Proteomes" id="UP001152795">
    <property type="component" value="Unassembled WGS sequence"/>
</dbReference>
<sequence>MVSEQVSDYSDLTAGQYEGKVLKREKNYKWQPYWCVLYGRQLTFYDDSQKSHVAGRIEIQPGSRCDKGQPKSKIPCLSELLHRDFTKLKKYSLKLKTKKGTHVFTYENVKEQTRWQMAMNNASQINASGVRLSWIPTPFSMVNSPEAVQNKRLSLSRTPRDCNSNNARTSEDVEISLENRSTPKSKVKSKHDDTHNLIPESDSEMTDGHAYTNPSLQKEVVTKL</sequence>
<dbReference type="Pfam" id="PF00169">
    <property type="entry name" value="PH"/>
    <property type="match status" value="1"/>
</dbReference>
<dbReference type="Gene3D" id="2.30.29.30">
    <property type="entry name" value="Pleckstrin-homology domain (PH domain)/Phosphotyrosine-binding domain (PTB)"/>
    <property type="match status" value="1"/>
</dbReference>
<evidence type="ECO:0000256" key="1">
    <source>
        <dbReference type="SAM" id="MobiDB-lite"/>
    </source>
</evidence>
<dbReference type="SMART" id="SM00233">
    <property type="entry name" value="PH"/>
    <property type="match status" value="1"/>
</dbReference>
<dbReference type="InterPro" id="IPR001849">
    <property type="entry name" value="PH_domain"/>
</dbReference>
<dbReference type="PROSITE" id="PS50003">
    <property type="entry name" value="PH_DOMAIN"/>
    <property type="match status" value="1"/>
</dbReference>
<reference evidence="2" key="1">
    <citation type="submission" date="2020-04" db="EMBL/GenBank/DDBJ databases">
        <authorList>
            <person name="Alioto T."/>
            <person name="Alioto T."/>
            <person name="Gomez Garrido J."/>
        </authorList>
    </citation>
    <scope>NUCLEOTIDE SEQUENCE</scope>
    <source>
        <strain evidence="2">A484AB</strain>
    </source>
</reference>
<proteinExistence type="predicted"/>
<name>A0A6S7FSC3_PARCT</name>
<gene>
    <name evidence="2" type="ORF">PACLA_8A009435</name>
</gene>
<dbReference type="AlphaFoldDB" id="A0A6S7FSC3"/>
<keyword evidence="3" id="KW-1185">Reference proteome</keyword>
<dbReference type="EMBL" id="CACRXK020000153">
    <property type="protein sequence ID" value="CAB3978939.1"/>
    <property type="molecule type" value="Genomic_DNA"/>
</dbReference>
<feature type="region of interest" description="Disordered" evidence="1">
    <location>
        <begin position="150"/>
        <end position="224"/>
    </location>
</feature>
<feature type="compositionally biased region" description="Polar residues" evidence="1">
    <location>
        <begin position="150"/>
        <end position="168"/>
    </location>
</feature>
<dbReference type="SUPFAM" id="SSF50729">
    <property type="entry name" value="PH domain-like"/>
    <property type="match status" value="1"/>
</dbReference>
<protein>
    <submittedName>
        <fullName evidence="2">Uncharacterized protein</fullName>
    </submittedName>
</protein>
<evidence type="ECO:0000313" key="3">
    <source>
        <dbReference type="Proteomes" id="UP001152795"/>
    </source>
</evidence>
<dbReference type="InterPro" id="IPR011993">
    <property type="entry name" value="PH-like_dom_sf"/>
</dbReference>
<comment type="caution">
    <text evidence="2">The sequence shown here is derived from an EMBL/GenBank/DDBJ whole genome shotgun (WGS) entry which is preliminary data.</text>
</comment>